<feature type="region of interest" description="Disordered" evidence="1">
    <location>
        <begin position="626"/>
        <end position="646"/>
    </location>
</feature>
<comment type="caution">
    <text evidence="2">The sequence shown here is derived from an EMBL/GenBank/DDBJ whole genome shotgun (WGS) entry which is preliminary data.</text>
</comment>
<reference evidence="2" key="1">
    <citation type="submission" date="2017-08" db="EMBL/GenBank/DDBJ databases">
        <authorList>
            <person name="Polle J.E."/>
            <person name="Barry K."/>
            <person name="Cushman J."/>
            <person name="Schmutz J."/>
            <person name="Tran D."/>
            <person name="Hathwaick L.T."/>
            <person name="Yim W.C."/>
            <person name="Jenkins J."/>
            <person name="Mckie-Krisberg Z.M."/>
            <person name="Prochnik S."/>
            <person name="Lindquist E."/>
            <person name="Dockter R.B."/>
            <person name="Adam C."/>
            <person name="Molina H."/>
            <person name="Bunkerborg J."/>
            <person name="Jin E."/>
            <person name="Buchheim M."/>
            <person name="Magnuson J."/>
        </authorList>
    </citation>
    <scope>NUCLEOTIDE SEQUENCE</scope>
    <source>
        <strain evidence="2">CCAP 19/18</strain>
    </source>
</reference>
<feature type="region of interest" description="Disordered" evidence="1">
    <location>
        <begin position="446"/>
        <end position="488"/>
    </location>
</feature>
<feature type="compositionally biased region" description="Polar residues" evidence="1">
    <location>
        <begin position="666"/>
        <end position="706"/>
    </location>
</feature>
<feature type="compositionally biased region" description="Low complexity" evidence="1">
    <location>
        <begin position="724"/>
        <end position="734"/>
    </location>
</feature>
<evidence type="ECO:0000313" key="2">
    <source>
        <dbReference type="EMBL" id="KAF5833044.1"/>
    </source>
</evidence>
<evidence type="ECO:0000256" key="1">
    <source>
        <dbReference type="SAM" id="MobiDB-lite"/>
    </source>
</evidence>
<proteinExistence type="predicted"/>
<feature type="region of interest" description="Disordered" evidence="1">
    <location>
        <begin position="665"/>
        <end position="766"/>
    </location>
</feature>
<feature type="compositionally biased region" description="Low complexity" evidence="1">
    <location>
        <begin position="116"/>
        <end position="143"/>
    </location>
</feature>
<sequence length="903" mass="97061">MSLLACCKPRVNEEDAQQQQHESGVSARKANGVAENCGRVPPAPPGSSQASEEETLEARRRSSRESSSSKQHPSGSARLLPPIGSSLRGPRRKQQRQVAPEPSLQHDSDILMSDQAATAAAAAVAGPAGASSSRQSGQDQQRQPNPPGFVSPTDSFPQTSITSRTASRANSSTGVQNRDMTAEELRSLGFTLHTSKTTERSKLKSQPLAVMALEAVEDAFLPRGRPRNNLVPLHVNTACRVYFGIGGHGEYGQVMSKLLKRDTLLTFAIQKALRNLKRGNPAAVSHVTPDPAGQTSSLLGMRITPCVWKTQDKPPQKGGLSRGGEEEVLLPALAVEHNVPYNPAEVVPRLMRDYAVLSHVPAILTLIDFQGKVLYQNASSLTYMGDLLRVKYDHQLSDGLLRVLFMYDLQNLDQMLEDVLAGEEWRGVIQVPCSLRRYLAASEGASATNDGSTSFNSRGKPRPSSPGVDTGASLDGRQPRPSGFGVAGAGSDLDVEFQIVDKSNHPAFVSSGAQGHEPRSRRPYMLAPSPTLPNPPLAGAQHDAAFLDYPPLPHQLHPCGSHNMQQRTDTWDHLAGAGRASLSEGGSGEYQHAYTHGVAGEYAHSHHQQQFQQRKFMTLLERQGHTPSLAHSRANSRPHAGACSGTFSSHFDPHAAELLHLAARPPSNTSHTTASHPDLHPNSSSTSGQTHPLPYTNSLPHSSYSHAPSARVEGSGPVPPPPLHQQQQQLQLLQRAGSEALTAAGSDGGGGGGGVHGTGTSEALVPQGPGAQLLLEPVEEDEGAYDEMQACFHEVHAMSLLDPVLDKQVIMLVQTDVTARVELENKLADLTDAQLSMLEQLFPRHIIEYMLARVPNKGDRNLRDLANMHEQLPLLFAVPTAPGTLLPGTLNKMANARLQAVRL</sequence>
<feature type="compositionally biased region" description="Low complexity" evidence="1">
    <location>
        <begin position="159"/>
        <end position="173"/>
    </location>
</feature>
<keyword evidence="3" id="KW-1185">Reference proteome</keyword>
<organism evidence="2 3">
    <name type="scientific">Dunaliella salina</name>
    <name type="common">Green alga</name>
    <name type="synonym">Protococcus salinus</name>
    <dbReference type="NCBI Taxonomy" id="3046"/>
    <lineage>
        <taxon>Eukaryota</taxon>
        <taxon>Viridiplantae</taxon>
        <taxon>Chlorophyta</taxon>
        <taxon>core chlorophytes</taxon>
        <taxon>Chlorophyceae</taxon>
        <taxon>CS clade</taxon>
        <taxon>Chlamydomonadales</taxon>
        <taxon>Dunaliellaceae</taxon>
        <taxon>Dunaliella</taxon>
    </lineage>
</organism>
<dbReference type="Proteomes" id="UP000815325">
    <property type="component" value="Unassembled WGS sequence"/>
</dbReference>
<evidence type="ECO:0000313" key="3">
    <source>
        <dbReference type="Proteomes" id="UP000815325"/>
    </source>
</evidence>
<evidence type="ECO:0008006" key="4">
    <source>
        <dbReference type="Google" id="ProtNLM"/>
    </source>
</evidence>
<gene>
    <name evidence="2" type="ORF">DUNSADRAFT_10750</name>
</gene>
<name>A0ABQ7GEN9_DUNSA</name>
<feature type="compositionally biased region" description="Gly residues" evidence="1">
    <location>
        <begin position="746"/>
        <end position="757"/>
    </location>
</feature>
<accession>A0ABQ7GEN9</accession>
<feature type="region of interest" description="Disordered" evidence="1">
    <location>
        <begin position="1"/>
        <end position="180"/>
    </location>
</feature>
<feature type="compositionally biased region" description="Polar residues" evidence="1">
    <location>
        <begin position="446"/>
        <end position="457"/>
    </location>
</feature>
<dbReference type="EMBL" id="MU069833">
    <property type="protein sequence ID" value="KAF5833044.1"/>
    <property type="molecule type" value="Genomic_DNA"/>
</dbReference>
<protein>
    <recommendedName>
        <fullName evidence="4">LOV domain-containing protein</fullName>
    </recommendedName>
</protein>